<feature type="transmembrane region" description="Helical" evidence="3">
    <location>
        <begin position="109"/>
        <end position="128"/>
    </location>
</feature>
<keyword evidence="5" id="KW-0548">Nucleotidyltransferase</keyword>
<keyword evidence="3" id="KW-0472">Membrane</keyword>
<keyword evidence="3" id="KW-0812">Transmembrane</keyword>
<dbReference type="EMBL" id="JAWDIO010000002">
    <property type="protein sequence ID" value="MDU0354729.1"/>
    <property type="molecule type" value="Genomic_DNA"/>
</dbReference>
<feature type="transmembrane region" description="Helical" evidence="3">
    <location>
        <begin position="54"/>
        <end position="74"/>
    </location>
</feature>
<reference evidence="5 6" key="1">
    <citation type="submission" date="2023-10" db="EMBL/GenBank/DDBJ databases">
        <title>Glaciecola aquimarina strain GGW-M5 nov., isolated from a coastal seawater.</title>
        <authorList>
            <person name="Bayburt H."/>
            <person name="Kim J.M."/>
            <person name="Choi B.J."/>
            <person name="Jeon C.O."/>
        </authorList>
    </citation>
    <scope>NUCLEOTIDE SEQUENCE [LARGE SCALE GENOMIC DNA]</scope>
    <source>
        <strain evidence="5 6">KCTC 32108</strain>
    </source>
</reference>
<feature type="transmembrane region" description="Helical" evidence="3">
    <location>
        <begin position="28"/>
        <end position="48"/>
    </location>
</feature>
<evidence type="ECO:0000256" key="1">
    <source>
        <dbReference type="ARBA" id="ARBA00012528"/>
    </source>
</evidence>
<dbReference type="GO" id="GO:0052621">
    <property type="term" value="F:diguanylate cyclase activity"/>
    <property type="evidence" value="ECO:0007669"/>
    <property type="project" value="UniProtKB-EC"/>
</dbReference>
<evidence type="ECO:0000259" key="4">
    <source>
        <dbReference type="PROSITE" id="PS50887"/>
    </source>
</evidence>
<feature type="transmembrane region" description="Helical" evidence="3">
    <location>
        <begin position="166"/>
        <end position="183"/>
    </location>
</feature>
<dbReference type="Proteomes" id="UP001247805">
    <property type="component" value="Unassembled WGS sequence"/>
</dbReference>
<evidence type="ECO:0000313" key="6">
    <source>
        <dbReference type="Proteomes" id="UP001247805"/>
    </source>
</evidence>
<accession>A0ABU3SXK1</accession>
<feature type="transmembrane region" description="Helical" evidence="3">
    <location>
        <begin position="135"/>
        <end position="154"/>
    </location>
</feature>
<proteinExistence type="predicted"/>
<dbReference type="Pfam" id="PF00990">
    <property type="entry name" value="GGDEF"/>
    <property type="match status" value="1"/>
</dbReference>
<comment type="catalytic activity">
    <reaction evidence="2">
        <text>2 GTP = 3',3'-c-di-GMP + 2 diphosphate</text>
        <dbReference type="Rhea" id="RHEA:24898"/>
        <dbReference type="ChEBI" id="CHEBI:33019"/>
        <dbReference type="ChEBI" id="CHEBI:37565"/>
        <dbReference type="ChEBI" id="CHEBI:58805"/>
        <dbReference type="EC" id="2.7.7.65"/>
    </reaction>
</comment>
<dbReference type="InterPro" id="IPR043128">
    <property type="entry name" value="Rev_trsase/Diguanyl_cyclase"/>
</dbReference>
<evidence type="ECO:0000256" key="3">
    <source>
        <dbReference type="SAM" id="Phobius"/>
    </source>
</evidence>
<dbReference type="InterPro" id="IPR050469">
    <property type="entry name" value="Diguanylate_Cyclase"/>
</dbReference>
<dbReference type="PANTHER" id="PTHR45138:SF9">
    <property type="entry name" value="DIGUANYLATE CYCLASE DGCM-RELATED"/>
    <property type="match status" value="1"/>
</dbReference>
<dbReference type="Gene3D" id="3.30.70.270">
    <property type="match status" value="1"/>
</dbReference>
<dbReference type="SMART" id="SM00267">
    <property type="entry name" value="GGDEF"/>
    <property type="match status" value="1"/>
</dbReference>
<comment type="caution">
    <text evidence="5">The sequence shown here is derived from an EMBL/GenBank/DDBJ whole genome shotgun (WGS) entry which is preliminary data.</text>
</comment>
<name>A0ABU3SXK1_9ALTE</name>
<organism evidence="5 6">
    <name type="scientific">Paraglaciecola aquimarina</name>
    <dbReference type="NCBI Taxonomy" id="1235557"/>
    <lineage>
        <taxon>Bacteria</taxon>
        <taxon>Pseudomonadati</taxon>
        <taxon>Pseudomonadota</taxon>
        <taxon>Gammaproteobacteria</taxon>
        <taxon>Alteromonadales</taxon>
        <taxon>Alteromonadaceae</taxon>
        <taxon>Paraglaciecola</taxon>
    </lineage>
</organism>
<evidence type="ECO:0000313" key="5">
    <source>
        <dbReference type="EMBL" id="MDU0354729.1"/>
    </source>
</evidence>
<dbReference type="PROSITE" id="PS50887">
    <property type="entry name" value="GGDEF"/>
    <property type="match status" value="1"/>
</dbReference>
<dbReference type="SUPFAM" id="SSF55073">
    <property type="entry name" value="Nucleotide cyclase"/>
    <property type="match status" value="1"/>
</dbReference>
<gene>
    <name evidence="5" type="ORF">RS130_13110</name>
</gene>
<dbReference type="InterPro" id="IPR029787">
    <property type="entry name" value="Nucleotide_cyclase"/>
</dbReference>
<feature type="domain" description="GGDEF" evidence="4">
    <location>
        <begin position="232"/>
        <end position="297"/>
    </location>
</feature>
<dbReference type="EC" id="2.7.7.65" evidence="1"/>
<dbReference type="CDD" id="cd01949">
    <property type="entry name" value="GGDEF"/>
    <property type="match status" value="1"/>
</dbReference>
<keyword evidence="6" id="KW-1185">Reference proteome</keyword>
<dbReference type="NCBIfam" id="TIGR00254">
    <property type="entry name" value="GGDEF"/>
    <property type="match status" value="1"/>
</dbReference>
<keyword evidence="3" id="KW-1133">Transmembrane helix</keyword>
<protein>
    <recommendedName>
        <fullName evidence="1">diguanylate cyclase</fullName>
        <ecNumber evidence="1">2.7.7.65</ecNumber>
    </recommendedName>
</protein>
<evidence type="ECO:0000256" key="2">
    <source>
        <dbReference type="ARBA" id="ARBA00034247"/>
    </source>
</evidence>
<sequence>MNYKGILFSFFKSGIKDNSDPESNQKIVVANIFSSVGCAITFALGVTACLSTNLRLGIILLLISGIFLYVNLILRYNWFSVPYRTSANLLTISLMALMLYLIYTGGVAGTGPLWIYVVPPVVLFFGGLRKGIRNLILFILAISIQLFLQDPLLVAIHYDYEFKSRLLYSFITVSFLFAVYEAARQNSYATLIEISKQFEEQAMHDSLSGLHNRRGMMANIEKEYARCKRQQLSMSVIMCDIDYFKKVNDQYGHDKGDEVIKTVGEIFRAELRQQDSLARWGAKNICFCCPIPRVNRR</sequence>
<keyword evidence="5" id="KW-0808">Transferase</keyword>
<dbReference type="InterPro" id="IPR000160">
    <property type="entry name" value="GGDEF_dom"/>
</dbReference>
<dbReference type="PANTHER" id="PTHR45138">
    <property type="entry name" value="REGULATORY COMPONENTS OF SENSORY TRANSDUCTION SYSTEM"/>
    <property type="match status" value="1"/>
</dbReference>